<feature type="region of interest" description="Disordered" evidence="12">
    <location>
        <begin position="678"/>
        <end position="710"/>
    </location>
</feature>
<evidence type="ECO:0000256" key="6">
    <source>
        <dbReference type="ARBA" id="ARBA00023002"/>
    </source>
</evidence>
<comment type="PTM">
    <text evidence="10 11">Topaquinone (TPQ) is generated by copper-dependent autoxidation of a specific tyrosyl residue.</text>
</comment>
<evidence type="ECO:0000259" key="13">
    <source>
        <dbReference type="Pfam" id="PF01179"/>
    </source>
</evidence>
<dbReference type="Proteomes" id="UP000054266">
    <property type="component" value="Unassembled WGS sequence"/>
</dbReference>
<dbReference type="STRING" id="5601.A0A0D2G7V1"/>
<evidence type="ECO:0000256" key="1">
    <source>
        <dbReference type="ARBA" id="ARBA00001935"/>
    </source>
</evidence>
<evidence type="ECO:0000256" key="3">
    <source>
        <dbReference type="ARBA" id="ARBA00011738"/>
    </source>
</evidence>
<dbReference type="EMBL" id="KN846958">
    <property type="protein sequence ID" value="KIW67974.1"/>
    <property type="molecule type" value="Genomic_DNA"/>
</dbReference>
<evidence type="ECO:0000313" key="15">
    <source>
        <dbReference type="Proteomes" id="UP000054266"/>
    </source>
</evidence>
<dbReference type="InterPro" id="IPR000269">
    <property type="entry name" value="Cu_amine_oxidase"/>
</dbReference>
<dbReference type="Pfam" id="PF01179">
    <property type="entry name" value="Cu_amine_oxid"/>
    <property type="match status" value="1"/>
</dbReference>
<comment type="cofactor">
    <cofactor evidence="11">
        <name>Cu cation</name>
        <dbReference type="ChEBI" id="CHEBI:23378"/>
    </cofactor>
    <text evidence="11">Contains 1 topaquinone per subunit.</text>
</comment>
<keyword evidence="4 11" id="KW-0479">Metal-binding</keyword>
<dbReference type="InterPro" id="IPR015798">
    <property type="entry name" value="Cu_amine_oxidase_C"/>
</dbReference>
<evidence type="ECO:0000256" key="5">
    <source>
        <dbReference type="ARBA" id="ARBA00022772"/>
    </source>
</evidence>
<evidence type="ECO:0000256" key="12">
    <source>
        <dbReference type="SAM" id="MobiDB-lite"/>
    </source>
</evidence>
<dbReference type="InterPro" id="IPR016182">
    <property type="entry name" value="Cu_amine_oxidase_N-reg"/>
</dbReference>
<evidence type="ECO:0000256" key="9">
    <source>
        <dbReference type="PIRSR" id="PIRSR600269-50"/>
    </source>
</evidence>
<proteinExistence type="inferred from homology"/>
<evidence type="ECO:0000256" key="7">
    <source>
        <dbReference type="ARBA" id="ARBA00023008"/>
    </source>
</evidence>
<evidence type="ECO:0000313" key="14">
    <source>
        <dbReference type="EMBL" id="KIW67974.1"/>
    </source>
</evidence>
<name>A0A0D2G7V1_9EURO</name>
<dbReference type="GO" id="GO:0009308">
    <property type="term" value="P:amine metabolic process"/>
    <property type="evidence" value="ECO:0007669"/>
    <property type="project" value="UniProtKB-UniRule"/>
</dbReference>
<feature type="active site" description="Schiff-base intermediate with substrate; via topaquinone" evidence="9">
    <location>
        <position position="415"/>
    </location>
</feature>
<dbReference type="EMBL" id="KN846958">
    <property type="protein sequence ID" value="KIW67973.1"/>
    <property type="molecule type" value="Genomic_DNA"/>
</dbReference>
<keyword evidence="15" id="KW-1185">Reference proteome</keyword>
<reference evidence="14 15" key="1">
    <citation type="submission" date="2015-01" db="EMBL/GenBank/DDBJ databases">
        <title>The Genome Sequence of Capronia semiimmersa CBS27337.</title>
        <authorList>
            <consortium name="The Broad Institute Genomics Platform"/>
            <person name="Cuomo C."/>
            <person name="de Hoog S."/>
            <person name="Gorbushina A."/>
            <person name="Stielow B."/>
            <person name="Teixiera M."/>
            <person name="Abouelleil A."/>
            <person name="Chapman S.B."/>
            <person name="Priest M."/>
            <person name="Young S.K."/>
            <person name="Wortman J."/>
            <person name="Nusbaum C."/>
            <person name="Birren B."/>
        </authorList>
    </citation>
    <scope>NUCLEOTIDE SEQUENCE [LARGE SCALE GENOMIC DNA]</scope>
    <source>
        <strain evidence="14 15">CBS 27337</strain>
    </source>
</reference>
<keyword evidence="5 9" id="KW-0801">TPQ</keyword>
<dbReference type="Gene3D" id="2.70.98.20">
    <property type="entry name" value="Copper amine oxidase, catalytic domain"/>
    <property type="match status" value="1"/>
</dbReference>
<feature type="active site" description="Proton acceptor" evidence="9">
    <location>
        <position position="331"/>
    </location>
</feature>
<dbReference type="SUPFAM" id="SSF54416">
    <property type="entry name" value="Amine oxidase N-terminal region"/>
    <property type="match status" value="2"/>
</dbReference>
<dbReference type="GO" id="GO:0048038">
    <property type="term" value="F:quinone binding"/>
    <property type="evidence" value="ECO:0007669"/>
    <property type="project" value="InterPro"/>
</dbReference>
<dbReference type="PROSITE" id="PS01164">
    <property type="entry name" value="COPPER_AMINE_OXID_1"/>
    <property type="match status" value="1"/>
</dbReference>
<feature type="modified residue" description="2',4',5'-topaquinone" evidence="10">
    <location>
        <position position="415"/>
    </location>
</feature>
<sequence length="710" mass="78791">MAATNGHTVPNRTYKHPLDQLSGDEVDIARRAVLDARKAAVVFRNIFAVEPAKAELVKFLDAEHAGTLSAETPRPARQARVQYDVVYENRSHEYMESVIDVASGKEVEHRRVPRTSQQSLTVDEFKEFNRVCVDSEMFKEAIKDLNLDEKFEVAIDPWPYGGPDAGEVVPRYTQGLCFAKLRNGNPDSNHYGFPLPIIPVMDTYKKEIIRIDRLATGGVEDGLNYGTAGKNVLEHCQPAEYVPELLDTPLRSDLKPLNVLQPDGPSFTVSDDSLIEWQKWRFRVGFTPRECAVLHDIHYDGRSVLYRLSLSEMTVPYGDPRPPFHRKQAFDFGDAGAGRAANNLALGCDCLGVIKYIDAMLVDTEGKPSVSKNVVCVHEQDNGIGWKHTNFRTNRAVVTRSRELVVQFIITLANYEYIFAYKFDQAGGITVETRATGIVSVVNIDPGKTSPYGNVVSPGALAQNHQHIFAVRIDPAIDGHNNTIFTEESLPVPMNPKTNPHGNAYDVVRKPVTKSTSIHASPFTNLTVKMANSNKINPISQRPVSYKFIPSPSQLILADPESIVAKRAAFAQHHVWVTKYRDNELFASGEFTNQSQKEEGGVADMVARNDEVENEDVVVWNVFGLTHNPRVEDWPVMPVEIHQLHLRPADFFERNPALDVPGNKNLASVEVGREANGDCCQTNGNGSVQADPTSHLQGSESIPVASVNGH</sequence>
<dbReference type="InterPro" id="IPR049948">
    <property type="entry name" value="Cu_Am_ox_TPQ-bd"/>
</dbReference>
<dbReference type="EC" id="1.4.3.-" evidence="11"/>
<keyword evidence="7 11" id="KW-0186">Copper</keyword>
<dbReference type="SUPFAM" id="SSF49998">
    <property type="entry name" value="Amine oxidase catalytic domain"/>
    <property type="match status" value="1"/>
</dbReference>
<dbReference type="Gene3D" id="3.10.450.40">
    <property type="match status" value="2"/>
</dbReference>
<evidence type="ECO:0000256" key="8">
    <source>
        <dbReference type="ARBA" id="ARBA00023157"/>
    </source>
</evidence>
<dbReference type="InterPro" id="IPR036460">
    <property type="entry name" value="Cu_amine_oxidase_C_sf"/>
</dbReference>
<keyword evidence="6 11" id="KW-0560">Oxidoreductase</keyword>
<evidence type="ECO:0000256" key="11">
    <source>
        <dbReference type="RuleBase" id="RU000672"/>
    </source>
</evidence>
<feature type="compositionally biased region" description="Polar residues" evidence="12">
    <location>
        <begin position="679"/>
        <end position="700"/>
    </location>
</feature>
<comment type="cofactor">
    <cofactor evidence="1">
        <name>Cu cation</name>
        <dbReference type="ChEBI" id="CHEBI:23378"/>
    </cofactor>
</comment>
<evidence type="ECO:0000256" key="4">
    <source>
        <dbReference type="ARBA" id="ARBA00022723"/>
    </source>
</evidence>
<dbReference type="FunFam" id="2.70.98.20:FF:000001">
    <property type="entry name" value="Amine oxidase"/>
    <property type="match status" value="1"/>
</dbReference>
<feature type="domain" description="Copper amine oxidase catalytic" evidence="13">
    <location>
        <begin position="257"/>
        <end position="658"/>
    </location>
</feature>
<dbReference type="PANTHER" id="PTHR10638:SF91">
    <property type="entry name" value="AMINE OXIDASE"/>
    <property type="match status" value="1"/>
</dbReference>
<organism evidence="14 15">
    <name type="scientific">Phialophora macrospora</name>
    <dbReference type="NCBI Taxonomy" id="1851006"/>
    <lineage>
        <taxon>Eukaryota</taxon>
        <taxon>Fungi</taxon>
        <taxon>Dikarya</taxon>
        <taxon>Ascomycota</taxon>
        <taxon>Pezizomycotina</taxon>
        <taxon>Eurotiomycetes</taxon>
        <taxon>Chaetothyriomycetidae</taxon>
        <taxon>Chaetothyriales</taxon>
        <taxon>Herpotrichiellaceae</taxon>
        <taxon>Phialophora</taxon>
    </lineage>
</organism>
<gene>
    <name evidence="14" type="ORF">PV04_03951</name>
</gene>
<evidence type="ECO:0000256" key="10">
    <source>
        <dbReference type="PIRSR" id="PIRSR600269-51"/>
    </source>
</evidence>
<comment type="subunit">
    <text evidence="3">Homodimer.</text>
</comment>
<protein>
    <recommendedName>
        <fullName evidence="11">Amine oxidase</fullName>
        <ecNumber evidence="11">1.4.3.-</ecNumber>
    </recommendedName>
</protein>
<dbReference type="HOGENOM" id="CLU_011500_3_1_1"/>
<evidence type="ECO:0000256" key="2">
    <source>
        <dbReference type="ARBA" id="ARBA00007983"/>
    </source>
</evidence>
<dbReference type="GO" id="GO:0008131">
    <property type="term" value="F:primary methylamine oxidase activity"/>
    <property type="evidence" value="ECO:0007669"/>
    <property type="project" value="InterPro"/>
</dbReference>
<dbReference type="GO" id="GO:0005507">
    <property type="term" value="F:copper ion binding"/>
    <property type="evidence" value="ECO:0007669"/>
    <property type="project" value="InterPro"/>
</dbReference>
<dbReference type="AlphaFoldDB" id="A0A0D2G7V1"/>
<comment type="similarity">
    <text evidence="2 11">Belongs to the copper/topaquinone oxidase family.</text>
</comment>
<keyword evidence="8" id="KW-1015">Disulfide bond</keyword>
<dbReference type="PANTHER" id="PTHR10638">
    <property type="entry name" value="COPPER AMINE OXIDASE"/>
    <property type="match status" value="1"/>
</dbReference>
<accession>A0A0D2G7V1</accession>